<evidence type="ECO:0000313" key="1">
    <source>
        <dbReference type="EMBL" id="KAL3530705.1"/>
    </source>
</evidence>
<organism evidence="1 2">
    <name type="scientific">Cinchona calisaya</name>
    <dbReference type="NCBI Taxonomy" id="153742"/>
    <lineage>
        <taxon>Eukaryota</taxon>
        <taxon>Viridiplantae</taxon>
        <taxon>Streptophyta</taxon>
        <taxon>Embryophyta</taxon>
        <taxon>Tracheophyta</taxon>
        <taxon>Spermatophyta</taxon>
        <taxon>Magnoliopsida</taxon>
        <taxon>eudicotyledons</taxon>
        <taxon>Gunneridae</taxon>
        <taxon>Pentapetalae</taxon>
        <taxon>asterids</taxon>
        <taxon>lamiids</taxon>
        <taxon>Gentianales</taxon>
        <taxon>Rubiaceae</taxon>
        <taxon>Cinchonoideae</taxon>
        <taxon>Cinchoneae</taxon>
        <taxon>Cinchona</taxon>
    </lineage>
</organism>
<sequence>MRILENMGPDHPFGYYGNAVDYETWAYLNYVRQQEWQREQQQYLLVLSQFAENFGYNNAIDYSRLTSFLQVDDSFLTPWNWKPDSQKKNFPENIGRKQLMKFEPGSFFSY</sequence>
<proteinExistence type="predicted"/>
<accession>A0ABD3AFT7</accession>
<dbReference type="EMBL" id="JBJUIK010000004">
    <property type="protein sequence ID" value="KAL3530705.1"/>
    <property type="molecule type" value="Genomic_DNA"/>
</dbReference>
<evidence type="ECO:0000313" key="2">
    <source>
        <dbReference type="Proteomes" id="UP001630127"/>
    </source>
</evidence>
<comment type="caution">
    <text evidence="1">The sequence shown here is derived from an EMBL/GenBank/DDBJ whole genome shotgun (WGS) entry which is preliminary data.</text>
</comment>
<gene>
    <name evidence="1" type="ORF">ACH5RR_010027</name>
</gene>
<keyword evidence="2" id="KW-1185">Reference proteome</keyword>
<dbReference type="Proteomes" id="UP001630127">
    <property type="component" value="Unassembled WGS sequence"/>
</dbReference>
<name>A0ABD3AFT7_9GENT</name>
<dbReference type="AlphaFoldDB" id="A0ABD3AFT7"/>
<protein>
    <submittedName>
        <fullName evidence="1">Uncharacterized protein</fullName>
    </submittedName>
</protein>
<reference evidence="1 2" key="1">
    <citation type="submission" date="2024-11" db="EMBL/GenBank/DDBJ databases">
        <title>A near-complete genome assembly of Cinchona calisaya.</title>
        <authorList>
            <person name="Lian D.C."/>
            <person name="Zhao X.W."/>
            <person name="Wei L."/>
        </authorList>
    </citation>
    <scope>NUCLEOTIDE SEQUENCE [LARGE SCALE GENOMIC DNA]</scope>
    <source>
        <tissue evidence="1">Nenye</tissue>
    </source>
</reference>